<protein>
    <recommendedName>
        <fullName evidence="3">BHLH domain-containing protein</fullName>
    </recommendedName>
</protein>
<dbReference type="SUPFAM" id="SSF47459">
    <property type="entry name" value="HLH, helix-loop-helix DNA-binding domain"/>
    <property type="match status" value="1"/>
</dbReference>
<feature type="region of interest" description="Disordered" evidence="1">
    <location>
        <begin position="578"/>
        <end position="643"/>
    </location>
</feature>
<dbReference type="EMBL" id="LKCW01000007">
    <property type="protein sequence ID" value="KPM45440.1"/>
    <property type="molecule type" value="Genomic_DNA"/>
</dbReference>
<reference evidence="4 5" key="1">
    <citation type="submission" date="2015-09" db="EMBL/GenBank/DDBJ databases">
        <title>Draft genome of a European isolate of the apple canker pathogen Neonectria ditissima.</title>
        <authorList>
            <person name="Gomez-Cortecero A."/>
            <person name="Harrison R.J."/>
            <person name="Armitage A.D."/>
        </authorList>
    </citation>
    <scope>NUCLEOTIDE SEQUENCE [LARGE SCALE GENOMIC DNA]</scope>
    <source>
        <strain evidence="4 5">R09/05</strain>
    </source>
</reference>
<dbReference type="SMART" id="SM00353">
    <property type="entry name" value="HLH"/>
    <property type="match status" value="1"/>
</dbReference>
<feature type="compositionally biased region" description="Polar residues" evidence="1">
    <location>
        <begin position="44"/>
        <end position="53"/>
    </location>
</feature>
<gene>
    <name evidence="4" type="ORF">AK830_g1102</name>
</gene>
<feature type="compositionally biased region" description="Basic and acidic residues" evidence="1">
    <location>
        <begin position="601"/>
        <end position="614"/>
    </location>
</feature>
<feature type="region of interest" description="Disordered" evidence="1">
    <location>
        <begin position="1"/>
        <end position="182"/>
    </location>
</feature>
<dbReference type="PROSITE" id="PS50888">
    <property type="entry name" value="BHLH"/>
    <property type="match status" value="1"/>
</dbReference>
<feature type="compositionally biased region" description="Polar residues" evidence="1">
    <location>
        <begin position="64"/>
        <end position="73"/>
    </location>
</feature>
<evidence type="ECO:0000256" key="1">
    <source>
        <dbReference type="SAM" id="MobiDB-lite"/>
    </source>
</evidence>
<feature type="domain" description="BHLH" evidence="3">
    <location>
        <begin position="182"/>
        <end position="232"/>
    </location>
</feature>
<evidence type="ECO:0000256" key="2">
    <source>
        <dbReference type="SAM" id="Phobius"/>
    </source>
</evidence>
<dbReference type="InterPro" id="IPR011598">
    <property type="entry name" value="bHLH_dom"/>
</dbReference>
<dbReference type="STRING" id="78410.A0A0P7B6K7"/>
<feature type="transmembrane region" description="Helical" evidence="2">
    <location>
        <begin position="731"/>
        <end position="750"/>
    </location>
</feature>
<dbReference type="Gene3D" id="4.10.280.10">
    <property type="entry name" value="Helix-loop-helix DNA-binding domain"/>
    <property type="match status" value="1"/>
</dbReference>
<dbReference type="OrthoDB" id="690068at2759"/>
<dbReference type="Proteomes" id="UP000050424">
    <property type="component" value="Unassembled WGS sequence"/>
</dbReference>
<feature type="compositionally biased region" description="Basic and acidic residues" evidence="1">
    <location>
        <begin position="259"/>
        <end position="273"/>
    </location>
</feature>
<evidence type="ECO:0000259" key="3">
    <source>
        <dbReference type="PROSITE" id="PS50888"/>
    </source>
</evidence>
<feature type="region of interest" description="Disordered" evidence="1">
    <location>
        <begin position="241"/>
        <end position="334"/>
    </location>
</feature>
<dbReference type="GO" id="GO:0046983">
    <property type="term" value="F:protein dimerization activity"/>
    <property type="evidence" value="ECO:0007669"/>
    <property type="project" value="InterPro"/>
</dbReference>
<comment type="caution">
    <text evidence="4">The sequence shown here is derived from an EMBL/GenBank/DDBJ whole genome shotgun (WGS) entry which is preliminary data.</text>
</comment>
<organism evidence="4 5">
    <name type="scientific">Neonectria ditissima</name>
    <dbReference type="NCBI Taxonomy" id="78410"/>
    <lineage>
        <taxon>Eukaryota</taxon>
        <taxon>Fungi</taxon>
        <taxon>Dikarya</taxon>
        <taxon>Ascomycota</taxon>
        <taxon>Pezizomycotina</taxon>
        <taxon>Sordariomycetes</taxon>
        <taxon>Hypocreomycetidae</taxon>
        <taxon>Hypocreales</taxon>
        <taxon>Nectriaceae</taxon>
        <taxon>Neonectria</taxon>
    </lineage>
</organism>
<evidence type="ECO:0000313" key="5">
    <source>
        <dbReference type="Proteomes" id="UP000050424"/>
    </source>
</evidence>
<feature type="compositionally biased region" description="Polar residues" evidence="1">
    <location>
        <begin position="291"/>
        <end position="317"/>
    </location>
</feature>
<feature type="compositionally biased region" description="Basic and acidic residues" evidence="1">
    <location>
        <begin position="241"/>
        <end position="252"/>
    </location>
</feature>
<feature type="compositionally biased region" description="Basic residues" evidence="1">
    <location>
        <begin position="520"/>
        <end position="529"/>
    </location>
</feature>
<dbReference type="InterPro" id="IPR036638">
    <property type="entry name" value="HLH_DNA-bd_sf"/>
</dbReference>
<keyword evidence="2" id="KW-0812">Transmembrane</keyword>
<keyword evidence="2" id="KW-1133">Transmembrane helix</keyword>
<evidence type="ECO:0000313" key="4">
    <source>
        <dbReference type="EMBL" id="KPM45440.1"/>
    </source>
</evidence>
<sequence length="753" mass="80807">MPRPGLPLTPGSSSDIKGKDGTHQLASFQLSFELPPPAIHDASRTSPSGSRISPTDPKVHPLAATSSSSSTFPMQPAEAVKARRRSSTTKDAKDNTFALPPPPTRSRKIIQMKPRTQDMSPDVGTSKESTKLGGRTSAATKAVAGSAGSKTAPSAKPDDVAGGGKGKKKQPTSTSAAGRKIARKTAHSLIERRRRSKMNEEFAVLKGMIPACTGEMHKLSILQASIEYVRYLEDCVSKLKAQQEDDMTHTESGRQTPTARDRLSSIREFHPTFRGDPAGDGDIEMEDSDPGSPTTPLDSDRQSNQPSVSPALLSQDTVAARHRQQSYSSASTDARRYSFSASATTSPAFGPQVFGTSSYARSDVSAPASTLTSPALNPQSELDQEAMAALLMLNNDRRGSKTRGLSVRDLLSTTHSSSSSSPIASCAGVDNLLYDSFCLCLPTSFPASRPRESDPSRDLPAYSGPALLSRPSSDAFGVSAGAPLPRVLPLKPEGYAVHPPPYYPGRTASLEVKPLRLVRASRKRTKSQRKLPSPPPPSYHDSYSHTLYQSVTTLSIEANPPPTYLETMASQNIMPKVGTTAAAPSGPRPLGPSSGGSPPRPADDVLADLRRQLDDSASDMGSSVDSRGRRRRRNNKQLAAQGGIKTGAVLPRLSETKPVRLQLGLNLDVELELKARLQGDVSLTLLVEKKKTARESTELRPNMSGEVTVEELFFMRLGTMRFRQKWLEREVSASLTTSVMLVIGVAGFFLGGW</sequence>
<accession>A0A0P7B6K7</accession>
<keyword evidence="5" id="KW-1185">Reference proteome</keyword>
<dbReference type="CDD" id="cd00083">
    <property type="entry name" value="bHLH_SF"/>
    <property type="match status" value="1"/>
</dbReference>
<feature type="region of interest" description="Disordered" evidence="1">
    <location>
        <begin position="520"/>
        <end position="543"/>
    </location>
</feature>
<dbReference type="PANTHER" id="PTHR46266">
    <property type="entry name" value="TRANSCRIPTION FACTOR TT8"/>
    <property type="match status" value="1"/>
</dbReference>
<dbReference type="AlphaFoldDB" id="A0A0P7B6K7"/>
<keyword evidence="2" id="KW-0472">Membrane</keyword>
<dbReference type="Pfam" id="PF00010">
    <property type="entry name" value="HLH"/>
    <property type="match status" value="1"/>
</dbReference>
<dbReference type="PANTHER" id="PTHR46266:SF4">
    <property type="entry name" value="TRANSCRIPTION FACTOR TT8"/>
    <property type="match status" value="1"/>
</dbReference>
<feature type="compositionally biased region" description="Acidic residues" evidence="1">
    <location>
        <begin position="279"/>
        <end position="289"/>
    </location>
</feature>
<name>A0A0P7B6K7_9HYPO</name>
<proteinExistence type="predicted"/>
<feature type="region of interest" description="Disordered" evidence="1">
    <location>
        <begin position="447"/>
        <end position="466"/>
    </location>
</feature>